<dbReference type="PANTHER" id="PTHR43312:SF1">
    <property type="entry name" value="NADP-DEPENDENT OXIDOREDUCTASE DOMAIN-CONTAINING PROTEIN"/>
    <property type="match status" value="1"/>
</dbReference>
<dbReference type="KEGG" id="ppha:BVH74_02615"/>
<dbReference type="InterPro" id="IPR023210">
    <property type="entry name" value="NADP_OxRdtase_dom"/>
</dbReference>
<dbReference type="STRING" id="1931241.BVH74_02615"/>
<proteinExistence type="predicted"/>
<protein>
    <submittedName>
        <fullName evidence="3">Oxidoreductase</fullName>
    </submittedName>
</protein>
<dbReference type="Gene3D" id="3.20.20.100">
    <property type="entry name" value="NADP-dependent oxidoreductase domain"/>
    <property type="match status" value="1"/>
</dbReference>
<dbReference type="EMBL" id="CP020100">
    <property type="protein sequence ID" value="AQZ93717.1"/>
    <property type="molecule type" value="Genomic_DNA"/>
</dbReference>
<dbReference type="PANTHER" id="PTHR43312">
    <property type="entry name" value="D-THREO-ALDOSE 1-DEHYDROGENASE"/>
    <property type="match status" value="1"/>
</dbReference>
<keyword evidence="1" id="KW-0732">Signal</keyword>
<sequence length="314" mass="34268">MISRRDYLKLALLSGAALSLKPSLLWASDQALPLLTRQVPSSGQTLPAVGLGSSATFSRVAGSDDVEALRAVLQAMLEHGGSVFDTAPSYGASEQVAGRIANQEGIAERLFWATKLNVAGRGAGQADPQAAQAQLDASFARINKPVIDLIQVHNLGDVPTQLGLLKDLREQGRVRHIGVTTTFAQQYEYLEQVMQREPLDFIGIDYAIDNLTMEQRILPLAQEKGIAVLVYAPFGRTRLWDRVRGHEVPDWASEFNAHSWAQFFLKFVLAHPAVTCATPATSRPHHMIDNMGAALGALPDADMRQRMIAHLESL</sequence>
<evidence type="ECO:0000313" key="3">
    <source>
        <dbReference type="EMBL" id="AQZ93717.1"/>
    </source>
</evidence>
<dbReference type="RefSeq" id="WP_080048575.1">
    <property type="nucleotide sequence ID" value="NZ_CP020100.1"/>
</dbReference>
<dbReference type="Proteomes" id="UP000243488">
    <property type="component" value="Chromosome"/>
</dbReference>
<accession>A0A1V0B195</accession>
<keyword evidence="4" id="KW-1185">Reference proteome</keyword>
<dbReference type="SUPFAM" id="SSF51430">
    <property type="entry name" value="NAD(P)-linked oxidoreductase"/>
    <property type="match status" value="1"/>
</dbReference>
<evidence type="ECO:0000256" key="1">
    <source>
        <dbReference type="SAM" id="SignalP"/>
    </source>
</evidence>
<feature type="domain" description="NADP-dependent oxidoreductase" evidence="2">
    <location>
        <begin position="49"/>
        <end position="304"/>
    </location>
</feature>
<dbReference type="InterPro" id="IPR036812">
    <property type="entry name" value="NAD(P)_OxRdtase_dom_sf"/>
</dbReference>
<reference evidence="3 4" key="1">
    <citation type="submission" date="2017-03" db="EMBL/GenBank/DDBJ databases">
        <title>Complete genome sequence of the novel DNRA strain Pseudomonas sp. S-6-2 isolated from Chinese polluted river sediment. Journal of Biotechnology.</title>
        <authorList>
            <person name="Li J."/>
            <person name="Xiang F."/>
            <person name="Wang L."/>
            <person name="Xi L."/>
            <person name="Liu J."/>
        </authorList>
    </citation>
    <scope>NUCLEOTIDE SEQUENCE [LARGE SCALE GENOMIC DNA]</scope>
    <source>
        <strain evidence="3 4">S-6-2</strain>
    </source>
</reference>
<organism evidence="3 4">
    <name type="scientific">Halopseudomonas phragmitis</name>
    <dbReference type="NCBI Taxonomy" id="1931241"/>
    <lineage>
        <taxon>Bacteria</taxon>
        <taxon>Pseudomonadati</taxon>
        <taxon>Pseudomonadota</taxon>
        <taxon>Gammaproteobacteria</taxon>
        <taxon>Pseudomonadales</taxon>
        <taxon>Pseudomonadaceae</taxon>
        <taxon>Halopseudomonas</taxon>
    </lineage>
</organism>
<dbReference type="CDD" id="cd19095">
    <property type="entry name" value="AKR_PA4992-like"/>
    <property type="match status" value="1"/>
</dbReference>
<dbReference type="InterPro" id="IPR053135">
    <property type="entry name" value="AKR2_Oxidoreductase"/>
</dbReference>
<dbReference type="AlphaFoldDB" id="A0A1V0B195"/>
<name>A0A1V0B195_9GAMM</name>
<feature type="signal peptide" evidence="1">
    <location>
        <begin position="1"/>
        <end position="27"/>
    </location>
</feature>
<dbReference type="Pfam" id="PF00248">
    <property type="entry name" value="Aldo_ket_red"/>
    <property type="match status" value="1"/>
</dbReference>
<evidence type="ECO:0000313" key="4">
    <source>
        <dbReference type="Proteomes" id="UP000243488"/>
    </source>
</evidence>
<feature type="chain" id="PRO_5012007603" evidence="1">
    <location>
        <begin position="28"/>
        <end position="314"/>
    </location>
</feature>
<gene>
    <name evidence="3" type="ORF">BVH74_02615</name>
</gene>
<evidence type="ECO:0000259" key="2">
    <source>
        <dbReference type="Pfam" id="PF00248"/>
    </source>
</evidence>